<evidence type="ECO:0000313" key="1">
    <source>
        <dbReference type="EMBL" id="KAB8346261.1"/>
    </source>
</evidence>
<reference evidence="1 2" key="1">
    <citation type="submission" date="2019-06" db="EMBL/GenBank/DDBJ databases">
        <title>A chromosomal-level reference genome of Carpinus fangiana (Coryloideae, Betulaceae).</title>
        <authorList>
            <person name="Yang X."/>
            <person name="Wang Z."/>
            <person name="Zhang L."/>
            <person name="Hao G."/>
            <person name="Liu J."/>
            <person name="Yang Y."/>
        </authorList>
    </citation>
    <scope>NUCLEOTIDE SEQUENCE [LARGE SCALE GENOMIC DNA]</scope>
    <source>
        <strain evidence="1">Cfa_2016G</strain>
        <tissue evidence="1">Leaf</tissue>
    </source>
</reference>
<dbReference type="EMBL" id="VIBQ01000013">
    <property type="protein sequence ID" value="KAB8346261.1"/>
    <property type="molecule type" value="Genomic_DNA"/>
</dbReference>
<protein>
    <submittedName>
        <fullName evidence="1">Uncharacterized protein</fullName>
    </submittedName>
</protein>
<proteinExistence type="predicted"/>
<organism evidence="1 2">
    <name type="scientific">Carpinus fangiana</name>
    <dbReference type="NCBI Taxonomy" id="176857"/>
    <lineage>
        <taxon>Eukaryota</taxon>
        <taxon>Viridiplantae</taxon>
        <taxon>Streptophyta</taxon>
        <taxon>Embryophyta</taxon>
        <taxon>Tracheophyta</taxon>
        <taxon>Spermatophyta</taxon>
        <taxon>Magnoliopsida</taxon>
        <taxon>eudicotyledons</taxon>
        <taxon>Gunneridae</taxon>
        <taxon>Pentapetalae</taxon>
        <taxon>rosids</taxon>
        <taxon>fabids</taxon>
        <taxon>Fagales</taxon>
        <taxon>Betulaceae</taxon>
        <taxon>Carpinus</taxon>
    </lineage>
</organism>
<evidence type="ECO:0000313" key="2">
    <source>
        <dbReference type="Proteomes" id="UP000327013"/>
    </source>
</evidence>
<dbReference type="SUPFAM" id="SSF48403">
    <property type="entry name" value="Ankyrin repeat"/>
    <property type="match status" value="1"/>
</dbReference>
<gene>
    <name evidence="1" type="ORF">FH972_023306</name>
</gene>
<comment type="caution">
    <text evidence="1">The sequence shown here is derived from an EMBL/GenBank/DDBJ whole genome shotgun (WGS) entry which is preliminary data.</text>
</comment>
<accession>A0A5N6KV64</accession>
<dbReference type="Gene3D" id="1.25.40.20">
    <property type="entry name" value="Ankyrin repeat-containing domain"/>
    <property type="match status" value="1"/>
</dbReference>
<dbReference type="AlphaFoldDB" id="A0A5N6KV64"/>
<name>A0A5N6KV64_9ROSI</name>
<dbReference type="InterPro" id="IPR036770">
    <property type="entry name" value="Ankyrin_rpt-contain_sf"/>
</dbReference>
<sequence>MSSAAHCEMGQSKSKVRDSFHQRLLIAARKGDIATLDQAVETHINVLDDATLYQSLVCAAAKAKQVATVEHLFTMYPHIRPHPAAHYAAIDGGVDIYQVFLEYFPHLMTCGFGHADSTMALAAMKNDVELIRFLLERGVNPDDAAILDLSFMDLLTYESFLTPERRKVFYDLSLPYSARGNRPSI</sequence>
<dbReference type="OrthoDB" id="426293at2759"/>
<keyword evidence="2" id="KW-1185">Reference proteome</keyword>
<dbReference type="Proteomes" id="UP000327013">
    <property type="component" value="Unassembled WGS sequence"/>
</dbReference>